<dbReference type="SMART" id="SM00028">
    <property type="entry name" value="TPR"/>
    <property type="match status" value="6"/>
</dbReference>
<dbReference type="Pfam" id="PF13181">
    <property type="entry name" value="TPR_8"/>
    <property type="match status" value="2"/>
</dbReference>
<dbReference type="AlphaFoldDB" id="A0A1M6CCJ1"/>
<keyword evidence="1" id="KW-0802">TPR repeat</keyword>
<dbReference type="InterPro" id="IPR044650">
    <property type="entry name" value="SRFR1-like"/>
</dbReference>
<evidence type="ECO:0000256" key="4">
    <source>
        <dbReference type="SAM" id="Phobius"/>
    </source>
</evidence>
<feature type="compositionally biased region" description="Basic and acidic residues" evidence="3">
    <location>
        <begin position="207"/>
        <end position="223"/>
    </location>
</feature>
<dbReference type="PANTHER" id="PTHR44749">
    <property type="entry name" value="SUPPRESSOR OF RPS4-RLD 1"/>
    <property type="match status" value="1"/>
</dbReference>
<dbReference type="InterPro" id="IPR019734">
    <property type="entry name" value="TPR_rpt"/>
</dbReference>
<keyword evidence="2" id="KW-0175">Coiled coil</keyword>
<sequence length="456" mass="50424">MRCYKCDKELSVDDFCAGCGADVGLFKKIVRMSNAYYNMGLEKVRSRDLSGAAEYLHGSVRLYKKNTDARNLLGLVYFEMGDVVEALSEWVISKNIQPADNLADHYIDDIQNNPAHLEVINQTIKKYNLALNYAQQGNYDLALIQIKKVLTLNPKMIKGYQLLALLQLKHNEFEKAKKTLEKVLKIDSTNPVAIRYSREADLEIAKREERTSGKKKHKQEERTSLNGNDVIIPPSKYRDLNNGSVTIINVVIGILIGAAVVFFLVTPARTKSIRENYNALVLQYDQDMAKVTAEKEDLQKQLDALNGQVQEIQGQTSSNAQMQAAYDALLQAYNLYKSGDYVGGADKITAITSTDGMTEPFMAIYNEIHDTLLREAASSLASSGTAAVNSGDYATAIANLSKAVLYDATNASALYNLSKAYYSSGDLTNASTTANKVIELFPGSSWAGYAQNYVTK</sequence>
<feature type="repeat" description="TPR" evidence="1">
    <location>
        <begin position="411"/>
        <end position="444"/>
    </location>
</feature>
<evidence type="ECO:0000313" key="5">
    <source>
        <dbReference type="EMBL" id="SHI58717.1"/>
    </source>
</evidence>
<feature type="repeat" description="TPR" evidence="1">
    <location>
        <begin position="157"/>
        <end position="190"/>
    </location>
</feature>
<dbReference type="Gene3D" id="1.25.40.10">
    <property type="entry name" value="Tetratricopeptide repeat domain"/>
    <property type="match status" value="3"/>
</dbReference>
<dbReference type="Pfam" id="PF13432">
    <property type="entry name" value="TPR_16"/>
    <property type="match status" value="1"/>
</dbReference>
<protein>
    <submittedName>
        <fullName evidence="5">Tetratricopeptide repeat-containing protein</fullName>
    </submittedName>
</protein>
<dbReference type="STRING" id="1122934.SAMN02745691_00531"/>
<dbReference type="PANTHER" id="PTHR44749:SF1">
    <property type="entry name" value="TETRATRICOPEPTIDE-LIKE HELICAL DOMAIN-CONTAINING PROTEIN"/>
    <property type="match status" value="1"/>
</dbReference>
<dbReference type="PROSITE" id="PS50005">
    <property type="entry name" value="TPR"/>
    <property type="match status" value="3"/>
</dbReference>
<name>A0A1M6CCJ1_9FIRM</name>
<feature type="transmembrane region" description="Helical" evidence="4">
    <location>
        <begin position="245"/>
        <end position="265"/>
    </location>
</feature>
<dbReference type="GO" id="GO:0045892">
    <property type="term" value="P:negative regulation of DNA-templated transcription"/>
    <property type="evidence" value="ECO:0007669"/>
    <property type="project" value="InterPro"/>
</dbReference>
<feature type="coiled-coil region" evidence="2">
    <location>
        <begin position="281"/>
        <end position="315"/>
    </location>
</feature>
<feature type="repeat" description="TPR" evidence="1">
    <location>
        <begin position="123"/>
        <end position="156"/>
    </location>
</feature>
<dbReference type="SUPFAM" id="SSF48452">
    <property type="entry name" value="TPR-like"/>
    <property type="match status" value="2"/>
</dbReference>
<feature type="region of interest" description="Disordered" evidence="3">
    <location>
        <begin position="207"/>
        <end position="227"/>
    </location>
</feature>
<organism evidence="5 6">
    <name type="scientific">Parasporobacterium paucivorans DSM 15970</name>
    <dbReference type="NCBI Taxonomy" id="1122934"/>
    <lineage>
        <taxon>Bacteria</taxon>
        <taxon>Bacillati</taxon>
        <taxon>Bacillota</taxon>
        <taxon>Clostridia</taxon>
        <taxon>Lachnospirales</taxon>
        <taxon>Lachnospiraceae</taxon>
        <taxon>Parasporobacterium</taxon>
    </lineage>
</organism>
<reference evidence="5 6" key="1">
    <citation type="submission" date="2016-11" db="EMBL/GenBank/DDBJ databases">
        <authorList>
            <person name="Jaros S."/>
            <person name="Januszkiewicz K."/>
            <person name="Wedrychowicz H."/>
        </authorList>
    </citation>
    <scope>NUCLEOTIDE SEQUENCE [LARGE SCALE GENOMIC DNA]</scope>
    <source>
        <strain evidence="5 6">DSM 15970</strain>
    </source>
</reference>
<accession>A0A1M6CCJ1</accession>
<evidence type="ECO:0000256" key="3">
    <source>
        <dbReference type="SAM" id="MobiDB-lite"/>
    </source>
</evidence>
<dbReference type="RefSeq" id="WP_073992819.1">
    <property type="nucleotide sequence ID" value="NZ_FQYT01000004.1"/>
</dbReference>
<keyword evidence="4" id="KW-1133">Transmembrane helix</keyword>
<gene>
    <name evidence="5" type="ORF">SAMN02745691_00531</name>
</gene>
<proteinExistence type="predicted"/>
<dbReference type="Proteomes" id="UP000184342">
    <property type="component" value="Unassembled WGS sequence"/>
</dbReference>
<evidence type="ECO:0000313" key="6">
    <source>
        <dbReference type="Proteomes" id="UP000184342"/>
    </source>
</evidence>
<keyword evidence="4" id="KW-0812">Transmembrane</keyword>
<keyword evidence="4" id="KW-0472">Membrane</keyword>
<dbReference type="OrthoDB" id="9791784at2"/>
<keyword evidence="6" id="KW-1185">Reference proteome</keyword>
<dbReference type="Pfam" id="PF13414">
    <property type="entry name" value="TPR_11"/>
    <property type="match status" value="1"/>
</dbReference>
<evidence type="ECO:0000256" key="1">
    <source>
        <dbReference type="PROSITE-ProRule" id="PRU00339"/>
    </source>
</evidence>
<dbReference type="EMBL" id="FQYT01000004">
    <property type="protein sequence ID" value="SHI58717.1"/>
    <property type="molecule type" value="Genomic_DNA"/>
</dbReference>
<dbReference type="InterPro" id="IPR011990">
    <property type="entry name" value="TPR-like_helical_dom_sf"/>
</dbReference>
<evidence type="ECO:0000256" key="2">
    <source>
        <dbReference type="SAM" id="Coils"/>
    </source>
</evidence>